<dbReference type="InterPro" id="IPR043129">
    <property type="entry name" value="ATPase_NBD"/>
</dbReference>
<keyword evidence="1" id="KW-1185">Reference proteome</keyword>
<dbReference type="PANTHER" id="PTHR14187:SF5">
    <property type="entry name" value="HEAT SHOCK 70 KDA PROTEIN 12A"/>
    <property type="match status" value="1"/>
</dbReference>
<accession>A0A8B8END5</accession>
<dbReference type="PANTHER" id="PTHR14187">
    <property type="entry name" value="ALPHA KINASE/ELONGATION FACTOR 2 KINASE"/>
    <property type="match status" value="1"/>
</dbReference>
<gene>
    <name evidence="2 3" type="primary">LOC111135516</name>
</gene>
<dbReference type="RefSeq" id="XP_022341364.1">
    <property type="nucleotide sequence ID" value="XM_022485656.1"/>
</dbReference>
<dbReference type="CDD" id="cd10229">
    <property type="entry name" value="ASKHA_NBD_HSP70_HSPA12"/>
    <property type="match status" value="1"/>
</dbReference>
<dbReference type="OrthoDB" id="10473036at2759"/>
<organism evidence="1 2">
    <name type="scientific">Crassostrea virginica</name>
    <name type="common">Eastern oyster</name>
    <dbReference type="NCBI Taxonomy" id="6565"/>
    <lineage>
        <taxon>Eukaryota</taxon>
        <taxon>Metazoa</taxon>
        <taxon>Spiralia</taxon>
        <taxon>Lophotrochozoa</taxon>
        <taxon>Mollusca</taxon>
        <taxon>Bivalvia</taxon>
        <taxon>Autobranchia</taxon>
        <taxon>Pteriomorphia</taxon>
        <taxon>Ostreida</taxon>
        <taxon>Ostreoidea</taxon>
        <taxon>Ostreidae</taxon>
        <taxon>Crassostrea</taxon>
    </lineage>
</organism>
<dbReference type="GeneID" id="111135516"/>
<dbReference type="Proteomes" id="UP000694844">
    <property type="component" value="Chromosome 5"/>
</dbReference>
<sequence length="443" mass="50681">MTIKILVVAIAIENENTGYGISIKYDYEKDPLKVAHTVWLNKNEHSNKTPTCVLFTKDKVFHSFGYESKQKYTELVEDMEHKEWYFFEQFLSFLTIQEQPLSKSTKIKAVDGKEMLAIDVMSAIMRYLKASVMELNKMTSLGIKERDIQWVLSIPATWIDDVRCLRKTAKNAGIVDEQLAVVSEEEAAICYCKHASKIRSLSEACHVFPGVKYIVLNCKEEAAFLTGFKVNTDLSLNMLFKTSEKSGGGSQVYRAYEQLLTEIVGAPVMEEFSRRYPEDYAAMFKEFDRKRDSIRLMRNEKITFTIHGSLLWTFEKKTGKDFKEIIDKSKFSSRVRLVGDSLRFSEELITKLFHVQGGEIIALVKNGLKRPEMKGTNNIIMTGKFAEFLILKDIIKQALPAMKVIISPNAELASIGGAVIYGHEQESQQMYCTSRVEKFIKQF</sequence>
<dbReference type="Gene3D" id="3.30.420.40">
    <property type="match status" value="1"/>
</dbReference>
<name>A0A8B8END5_CRAVI</name>
<evidence type="ECO:0000313" key="2">
    <source>
        <dbReference type="RefSeq" id="XP_022341363.1"/>
    </source>
</evidence>
<dbReference type="AlphaFoldDB" id="A0A8B8END5"/>
<reference evidence="2 3" key="1">
    <citation type="submission" date="2025-04" db="UniProtKB">
        <authorList>
            <consortium name="RefSeq"/>
        </authorList>
    </citation>
    <scope>IDENTIFICATION</scope>
    <source>
        <tissue evidence="2 3">Whole sample</tissue>
    </source>
</reference>
<proteinExistence type="predicted"/>
<dbReference type="RefSeq" id="XP_022341363.1">
    <property type="nucleotide sequence ID" value="XM_022485655.1"/>
</dbReference>
<protein>
    <submittedName>
        <fullName evidence="2 3">Heat shock 70 kDa protein 12B-like</fullName>
    </submittedName>
</protein>
<dbReference type="SUPFAM" id="SSF53067">
    <property type="entry name" value="Actin-like ATPase domain"/>
    <property type="match status" value="1"/>
</dbReference>
<evidence type="ECO:0000313" key="1">
    <source>
        <dbReference type="Proteomes" id="UP000694844"/>
    </source>
</evidence>
<dbReference type="KEGG" id="cvn:111135516"/>
<evidence type="ECO:0000313" key="3">
    <source>
        <dbReference type="RefSeq" id="XP_022341364.1"/>
    </source>
</evidence>